<dbReference type="PROSITE" id="PS50943">
    <property type="entry name" value="HTH_CROC1"/>
    <property type="match status" value="1"/>
</dbReference>
<dbReference type="InterPro" id="IPR010982">
    <property type="entry name" value="Lambda_DNA-bd_dom_sf"/>
</dbReference>
<protein>
    <submittedName>
        <fullName evidence="2">XRE family transcriptional regulator</fullName>
    </submittedName>
</protein>
<reference evidence="2 3" key="1">
    <citation type="submission" date="2019-02" db="EMBL/GenBank/DDBJ databases">
        <title>Kribbella capetownensis sp. nov. and Kribbella speibonae sp. nov., isolated from soil.</title>
        <authorList>
            <person name="Curtis S.M."/>
            <person name="Norton I."/>
            <person name="Everest G.J."/>
            <person name="Meyers P.R."/>
        </authorList>
    </citation>
    <scope>NUCLEOTIDE SEQUENCE [LARGE SCALE GENOMIC DNA]</scope>
    <source>
        <strain evidence="2 3">DSM 27082</strain>
    </source>
</reference>
<proteinExistence type="predicted"/>
<comment type="caution">
    <text evidence="2">The sequence shown here is derived from an EMBL/GenBank/DDBJ whole genome shotgun (WGS) entry which is preliminary data.</text>
</comment>
<dbReference type="InterPro" id="IPR001387">
    <property type="entry name" value="Cro/C1-type_HTH"/>
</dbReference>
<organism evidence="2 3">
    <name type="scientific">Kribbella sindirgiensis</name>
    <dbReference type="NCBI Taxonomy" id="1124744"/>
    <lineage>
        <taxon>Bacteria</taxon>
        <taxon>Bacillati</taxon>
        <taxon>Actinomycetota</taxon>
        <taxon>Actinomycetes</taxon>
        <taxon>Propionibacteriales</taxon>
        <taxon>Kribbellaceae</taxon>
        <taxon>Kribbella</taxon>
    </lineage>
</organism>
<evidence type="ECO:0000313" key="3">
    <source>
        <dbReference type="Proteomes" id="UP000292695"/>
    </source>
</evidence>
<evidence type="ECO:0000259" key="1">
    <source>
        <dbReference type="PROSITE" id="PS50943"/>
    </source>
</evidence>
<accession>A0A4R0J0R6</accession>
<gene>
    <name evidence="2" type="ORF">E0H50_05490</name>
</gene>
<dbReference type="AlphaFoldDB" id="A0A4R0J0R6"/>
<dbReference type="SUPFAM" id="SSF47413">
    <property type="entry name" value="lambda repressor-like DNA-binding domains"/>
    <property type="match status" value="1"/>
</dbReference>
<dbReference type="CDD" id="cd00093">
    <property type="entry name" value="HTH_XRE"/>
    <property type="match status" value="1"/>
</dbReference>
<sequence length="127" mass="13756">MTPERIEQLAAVLKQKRQELGLSASEVARQTGLDVGTISRIERGQIAAPQAGNLKEIARVLQIPATDIFAIADLLPEGELPTFKPYLRAKYGDLPDDAMAELEASFTRIAKQHGYDGNGPAPGEDEN</sequence>
<dbReference type="Proteomes" id="UP000292695">
    <property type="component" value="Unassembled WGS sequence"/>
</dbReference>
<evidence type="ECO:0000313" key="2">
    <source>
        <dbReference type="EMBL" id="TCC39389.1"/>
    </source>
</evidence>
<dbReference type="Gene3D" id="1.10.260.40">
    <property type="entry name" value="lambda repressor-like DNA-binding domains"/>
    <property type="match status" value="1"/>
</dbReference>
<dbReference type="OrthoDB" id="4629244at2"/>
<dbReference type="Pfam" id="PF01381">
    <property type="entry name" value="HTH_3"/>
    <property type="match status" value="1"/>
</dbReference>
<keyword evidence="3" id="KW-1185">Reference proteome</keyword>
<feature type="domain" description="HTH cro/C1-type" evidence="1">
    <location>
        <begin position="13"/>
        <end position="68"/>
    </location>
</feature>
<dbReference type="GO" id="GO:0003677">
    <property type="term" value="F:DNA binding"/>
    <property type="evidence" value="ECO:0007669"/>
    <property type="project" value="InterPro"/>
</dbReference>
<name>A0A4R0J0R6_9ACTN</name>
<dbReference type="SMART" id="SM00530">
    <property type="entry name" value="HTH_XRE"/>
    <property type="match status" value="1"/>
</dbReference>
<dbReference type="EMBL" id="SJKA01000002">
    <property type="protein sequence ID" value="TCC39389.1"/>
    <property type="molecule type" value="Genomic_DNA"/>
</dbReference>
<dbReference type="RefSeq" id="WP_131285458.1">
    <property type="nucleotide sequence ID" value="NZ_SJKA01000002.1"/>
</dbReference>